<dbReference type="GO" id="GO:0004161">
    <property type="term" value="F:dimethylallyltranstransferase activity"/>
    <property type="evidence" value="ECO:0007669"/>
    <property type="project" value="TreeGrafter"/>
</dbReference>
<dbReference type="eggNOG" id="KOG0711">
    <property type="taxonomic scope" value="Eukaryota"/>
</dbReference>
<proteinExistence type="predicted"/>
<reference evidence="5" key="1">
    <citation type="submission" date="2009-08" db="EMBL/GenBank/DDBJ databases">
        <title>Annotation of Salpingoeca rosetta.</title>
        <authorList>
            <consortium name="The Broad Institute Genome Sequencing Platform"/>
            <person name="Russ C."/>
            <person name="Cuomo C."/>
            <person name="Burger G."/>
            <person name="Gray M.W."/>
            <person name="Holland P.W.H."/>
            <person name="King N."/>
            <person name="Lang F.B.F."/>
            <person name="Roger A.J."/>
            <person name="Ruiz-Trillo I."/>
            <person name="Young S.K."/>
            <person name="Zeng Q."/>
            <person name="Gargeya S."/>
            <person name="Alvarado L."/>
            <person name="Berlin A."/>
            <person name="Chapman S.B."/>
            <person name="Chen Z."/>
            <person name="Freedman E."/>
            <person name="Gellesch M."/>
            <person name="Goldberg J."/>
            <person name="Griggs A."/>
            <person name="Gujja S."/>
            <person name="Heilman E."/>
            <person name="Heiman D."/>
            <person name="Howarth C."/>
            <person name="Mehta T."/>
            <person name="Neiman D."/>
            <person name="Pearson M."/>
            <person name="Roberts A."/>
            <person name="Saif S."/>
            <person name="Shea T."/>
            <person name="Shenoy N."/>
            <person name="Sisk P."/>
            <person name="Stolte C."/>
            <person name="Sykes S."/>
            <person name="White J."/>
            <person name="Yandava C."/>
            <person name="Haas B."/>
            <person name="Nusbaum C."/>
            <person name="Birren B."/>
        </authorList>
    </citation>
    <scope>NUCLEOTIDE SEQUENCE [LARGE SCALE GENOMIC DNA]</scope>
    <source>
        <strain evidence="5">ATCC 50818</strain>
    </source>
</reference>
<accession>F2UIP0</accession>
<dbReference type="Proteomes" id="UP000007799">
    <property type="component" value="Unassembled WGS sequence"/>
</dbReference>
<organism evidence="6">
    <name type="scientific">Salpingoeca rosetta (strain ATCC 50818 / BSB-021)</name>
    <dbReference type="NCBI Taxonomy" id="946362"/>
    <lineage>
        <taxon>Eukaryota</taxon>
        <taxon>Choanoflagellata</taxon>
        <taxon>Craspedida</taxon>
        <taxon>Salpingoecidae</taxon>
        <taxon>Salpingoeca</taxon>
    </lineage>
</organism>
<keyword evidence="4" id="KW-0460">Magnesium</keyword>
<dbReference type="GO" id="GO:0045337">
    <property type="term" value="P:farnesyl diphosphate biosynthetic process"/>
    <property type="evidence" value="ECO:0007669"/>
    <property type="project" value="TreeGrafter"/>
</dbReference>
<dbReference type="InterPro" id="IPR008949">
    <property type="entry name" value="Isoprenoid_synthase_dom_sf"/>
</dbReference>
<dbReference type="SUPFAM" id="SSF48576">
    <property type="entry name" value="Terpenoid synthases"/>
    <property type="match status" value="1"/>
</dbReference>
<dbReference type="PROSITE" id="PS00444">
    <property type="entry name" value="POLYPRENYL_SYNTHASE_2"/>
    <property type="match status" value="1"/>
</dbReference>
<dbReference type="PANTHER" id="PTHR11525">
    <property type="entry name" value="FARNESYL-PYROPHOSPHATE SYNTHETASE"/>
    <property type="match status" value="1"/>
</dbReference>
<dbReference type="Pfam" id="PF00348">
    <property type="entry name" value="polyprenyl_synt"/>
    <property type="match status" value="1"/>
</dbReference>
<dbReference type="KEGG" id="sre:PTSG_07427"/>
<sequence length="164" mass="19024">MSHTCIVKYKTAFYSFYLPVAAAMHMAGIKDEKAFANAQEILLEMGVFFQVQDDYLDCYGAPEVIGKIGTDIEQDNKCGWLVVQALDRVTPEQRKILEENYGRKDPECVKRIKELYKELDLEKLYHEFEEASYQKLMKMVEEKAGDLPKGIFTDFAAKIYKRQK</sequence>
<protein>
    <recommendedName>
        <fullName evidence="7">Farnesyl pyrophosphate synthase</fullName>
    </recommendedName>
</protein>
<evidence type="ECO:0000256" key="3">
    <source>
        <dbReference type="ARBA" id="ARBA00022723"/>
    </source>
</evidence>
<dbReference type="EMBL" id="GL832976">
    <property type="protein sequence ID" value="EGD77089.1"/>
    <property type="molecule type" value="Genomic_DNA"/>
</dbReference>
<evidence type="ECO:0000313" key="5">
    <source>
        <dbReference type="EMBL" id="EGD77089.1"/>
    </source>
</evidence>
<name>F2UIP0_SALR5</name>
<dbReference type="STRING" id="946362.F2UIP0"/>
<keyword evidence="6" id="KW-1185">Reference proteome</keyword>
<comment type="cofactor">
    <cofactor evidence="1">
        <name>Mg(2+)</name>
        <dbReference type="ChEBI" id="CHEBI:18420"/>
    </cofactor>
</comment>
<dbReference type="Gene3D" id="1.10.600.10">
    <property type="entry name" value="Farnesyl Diphosphate Synthase"/>
    <property type="match status" value="1"/>
</dbReference>
<keyword evidence="2" id="KW-0808">Transferase</keyword>
<dbReference type="InterPro" id="IPR000092">
    <property type="entry name" value="Polyprenyl_synt"/>
</dbReference>
<evidence type="ECO:0000256" key="1">
    <source>
        <dbReference type="ARBA" id="ARBA00001946"/>
    </source>
</evidence>
<evidence type="ECO:0000256" key="4">
    <source>
        <dbReference type="ARBA" id="ARBA00022842"/>
    </source>
</evidence>
<evidence type="ECO:0000313" key="6">
    <source>
        <dbReference type="Proteomes" id="UP000007799"/>
    </source>
</evidence>
<dbReference type="GeneID" id="16071491"/>
<dbReference type="GO" id="GO:0005737">
    <property type="term" value="C:cytoplasm"/>
    <property type="evidence" value="ECO:0007669"/>
    <property type="project" value="TreeGrafter"/>
</dbReference>
<dbReference type="RefSeq" id="XP_004990928.1">
    <property type="nucleotide sequence ID" value="XM_004990871.1"/>
</dbReference>
<dbReference type="InterPro" id="IPR033749">
    <property type="entry name" value="Polyprenyl_synt_CS"/>
</dbReference>
<dbReference type="GO" id="GO:0004337">
    <property type="term" value="F:(2E,6E)-farnesyl diphosphate synthase activity"/>
    <property type="evidence" value="ECO:0007669"/>
    <property type="project" value="TreeGrafter"/>
</dbReference>
<dbReference type="InParanoid" id="F2UIP0"/>
<dbReference type="OrthoDB" id="10257492at2759"/>
<keyword evidence="3" id="KW-0479">Metal-binding</keyword>
<dbReference type="PANTHER" id="PTHR11525:SF0">
    <property type="entry name" value="FARNESYL PYROPHOSPHATE SYNTHASE"/>
    <property type="match status" value="1"/>
</dbReference>
<dbReference type="AlphaFoldDB" id="F2UIP0"/>
<evidence type="ECO:0000256" key="2">
    <source>
        <dbReference type="ARBA" id="ARBA00022679"/>
    </source>
</evidence>
<gene>
    <name evidence="5" type="ORF">PTSG_07427</name>
</gene>
<dbReference type="InterPro" id="IPR039702">
    <property type="entry name" value="FPS1-like"/>
</dbReference>
<evidence type="ECO:0008006" key="7">
    <source>
        <dbReference type="Google" id="ProtNLM"/>
    </source>
</evidence>
<dbReference type="GO" id="GO:0046872">
    <property type="term" value="F:metal ion binding"/>
    <property type="evidence" value="ECO:0007669"/>
    <property type="project" value="UniProtKB-KW"/>
</dbReference>